<dbReference type="AlphaFoldDB" id="A0A8B6RXQ7"/>
<sequence>MAVKKFAIILVEGDTEKALFQDFKTLLGYPIKKIVIANLWNVNINKYMPALTENSEIIVVFDTDRIENLDRFKNNLNLLKAKKHTIHLFQQTSNFEDELANACGVSNRKLYSCFCPKIISADNFKNEFIALRNRMMKLDGLGLNKTLLWSRGIIPQLRDYNFHVSSHDDYFL</sequence>
<evidence type="ECO:0000313" key="1">
    <source>
        <dbReference type="EMBL" id="OKV13082.1"/>
    </source>
</evidence>
<comment type="caution">
    <text evidence="1">The sequence shown here is derived from an EMBL/GenBank/DDBJ whole genome shotgun (WGS) entry which is preliminary data.</text>
</comment>
<evidence type="ECO:0000313" key="2">
    <source>
        <dbReference type="Proteomes" id="UP000185794"/>
    </source>
</evidence>
<organism evidence="1 2">
    <name type="scientific">Escherichia coli</name>
    <dbReference type="NCBI Taxonomy" id="562"/>
    <lineage>
        <taxon>Bacteria</taxon>
        <taxon>Pseudomonadati</taxon>
        <taxon>Pseudomonadota</taxon>
        <taxon>Gammaproteobacteria</taxon>
        <taxon>Enterobacterales</taxon>
        <taxon>Enterobacteriaceae</taxon>
        <taxon>Escherichia</taxon>
    </lineage>
</organism>
<dbReference type="Proteomes" id="UP000185794">
    <property type="component" value="Unassembled WGS sequence"/>
</dbReference>
<gene>
    <name evidence="1" type="ORF">AWP47_09765</name>
</gene>
<protein>
    <submittedName>
        <fullName evidence="1">Uncharacterized protein</fullName>
    </submittedName>
</protein>
<reference evidence="1 2" key="1">
    <citation type="journal article" date="2017" name="Front. Cell. Infect. Microbiol.">
        <title>Chaperone-usher pili loci of human colonization factor-negative enterotoxigenic Escherichia coli.</title>
        <authorList>
            <person name="Del Canto F."/>
            <person name="Vidal R."/>
            <person name="Stine O.C."/>
            <person name="Pop M."/>
        </authorList>
    </citation>
    <scope>NUCLEOTIDE SEQUENCE [LARGE SCALE GENOMIC DNA]</scope>
    <source>
        <strain evidence="1 2">700324</strain>
    </source>
</reference>
<name>A0A8B6RXQ7_ECOLX</name>
<dbReference type="EMBL" id="LRKC01000116">
    <property type="protein sequence ID" value="OKV13082.1"/>
    <property type="molecule type" value="Genomic_DNA"/>
</dbReference>
<accession>A0A8B6RXQ7</accession>
<dbReference type="RefSeq" id="WP_000279222.1">
    <property type="nucleotide sequence ID" value="NZ_AP025180.1"/>
</dbReference>
<proteinExistence type="predicted"/>